<sequence length="69" mass="7117">MESFLRCFFGVFSSAPPRSGPPLRGALKRAGSAAARRAAGAVRRARMGAAALRAAGHLKGLTKGSKSTF</sequence>
<name>A0AAE0YA55_9GAST</name>
<gene>
    <name evidence="1" type="ORF">RRG08_059274</name>
</gene>
<evidence type="ECO:0000313" key="2">
    <source>
        <dbReference type="Proteomes" id="UP001283361"/>
    </source>
</evidence>
<comment type="caution">
    <text evidence="1">The sequence shown here is derived from an EMBL/GenBank/DDBJ whole genome shotgun (WGS) entry which is preliminary data.</text>
</comment>
<keyword evidence="2" id="KW-1185">Reference proteome</keyword>
<dbReference type="AlphaFoldDB" id="A0AAE0YA55"/>
<proteinExistence type="predicted"/>
<dbReference type="Proteomes" id="UP001283361">
    <property type="component" value="Unassembled WGS sequence"/>
</dbReference>
<dbReference type="EMBL" id="JAWDGP010006602">
    <property type="protein sequence ID" value="KAK3738152.1"/>
    <property type="molecule type" value="Genomic_DNA"/>
</dbReference>
<reference evidence="1" key="1">
    <citation type="journal article" date="2023" name="G3 (Bethesda)">
        <title>A reference genome for the long-term kleptoplast-retaining sea slug Elysia crispata morphotype clarki.</title>
        <authorList>
            <person name="Eastman K.E."/>
            <person name="Pendleton A.L."/>
            <person name="Shaikh M.A."/>
            <person name="Suttiyut T."/>
            <person name="Ogas R."/>
            <person name="Tomko P."/>
            <person name="Gavelis G."/>
            <person name="Widhalm J.R."/>
            <person name="Wisecaver J.H."/>
        </authorList>
    </citation>
    <scope>NUCLEOTIDE SEQUENCE</scope>
    <source>
        <strain evidence="1">ECLA1</strain>
    </source>
</reference>
<evidence type="ECO:0000313" key="1">
    <source>
        <dbReference type="EMBL" id="KAK3738152.1"/>
    </source>
</evidence>
<accession>A0AAE0YA55</accession>
<organism evidence="1 2">
    <name type="scientific">Elysia crispata</name>
    <name type="common">lettuce slug</name>
    <dbReference type="NCBI Taxonomy" id="231223"/>
    <lineage>
        <taxon>Eukaryota</taxon>
        <taxon>Metazoa</taxon>
        <taxon>Spiralia</taxon>
        <taxon>Lophotrochozoa</taxon>
        <taxon>Mollusca</taxon>
        <taxon>Gastropoda</taxon>
        <taxon>Heterobranchia</taxon>
        <taxon>Euthyneura</taxon>
        <taxon>Panpulmonata</taxon>
        <taxon>Sacoglossa</taxon>
        <taxon>Placobranchoidea</taxon>
        <taxon>Plakobranchidae</taxon>
        <taxon>Elysia</taxon>
    </lineage>
</organism>
<protein>
    <submittedName>
        <fullName evidence="1">Uncharacterized protein</fullName>
    </submittedName>
</protein>